<accession>A0A5S6QIV6</accession>
<evidence type="ECO:0000313" key="1">
    <source>
        <dbReference type="Proteomes" id="UP000046395"/>
    </source>
</evidence>
<name>A0A5S6QIV6_TRIMR</name>
<dbReference type="AlphaFoldDB" id="A0A5S6QIV6"/>
<dbReference type="WBParaSite" id="TMUE_2000007133.1">
    <property type="protein sequence ID" value="TMUE_2000007133.1"/>
    <property type="gene ID" value="WBGene00286941"/>
</dbReference>
<evidence type="ECO:0000313" key="2">
    <source>
        <dbReference type="WBParaSite" id="TMUE_2000007133.1"/>
    </source>
</evidence>
<keyword evidence="1" id="KW-1185">Reference proteome</keyword>
<sequence>MSEREEQTGFAQMCVTFFNDEKAAVAFRQEKGILHQQRRCVCTKDMVLDMPRPSARWRCPRKNCRKELPLRAGTWLEGKNLPVRKALLFIRACSDKLTSCAFCKDNFGINGKAAGEWNFVLREAAVEWLFKNRVTVGGPYG</sequence>
<reference evidence="2" key="1">
    <citation type="submission" date="2019-12" db="UniProtKB">
        <authorList>
            <consortium name="WormBaseParasite"/>
        </authorList>
    </citation>
    <scope>IDENTIFICATION</scope>
</reference>
<proteinExistence type="predicted"/>
<organism evidence="1 2">
    <name type="scientific">Trichuris muris</name>
    <name type="common">Mouse whipworm</name>
    <dbReference type="NCBI Taxonomy" id="70415"/>
    <lineage>
        <taxon>Eukaryota</taxon>
        <taxon>Metazoa</taxon>
        <taxon>Ecdysozoa</taxon>
        <taxon>Nematoda</taxon>
        <taxon>Enoplea</taxon>
        <taxon>Dorylaimia</taxon>
        <taxon>Trichinellida</taxon>
        <taxon>Trichuridae</taxon>
        <taxon>Trichuris</taxon>
    </lineage>
</organism>
<dbReference type="Proteomes" id="UP000046395">
    <property type="component" value="Unassembled WGS sequence"/>
</dbReference>
<protein>
    <submittedName>
        <fullName evidence="2">Uncharacterized protein</fullName>
    </submittedName>
</protein>